<evidence type="ECO:0000256" key="3">
    <source>
        <dbReference type="ARBA" id="ARBA00012755"/>
    </source>
</evidence>
<dbReference type="EMBL" id="MU005577">
    <property type="protein sequence ID" value="KAF2685960.1"/>
    <property type="molecule type" value="Genomic_DNA"/>
</dbReference>
<dbReference type="Pfam" id="PF16499">
    <property type="entry name" value="Melibiase_2"/>
    <property type="match status" value="1"/>
</dbReference>
<dbReference type="Proteomes" id="UP000799291">
    <property type="component" value="Unassembled WGS sequence"/>
</dbReference>
<evidence type="ECO:0000256" key="2">
    <source>
        <dbReference type="ARBA" id="ARBA00009743"/>
    </source>
</evidence>
<sequence length="88" mass="9746">MCWNSYNAYKCDINEDKIKMNAQALVDLGLRNLGYTIVTPDCAWNAMQCDDQGKMQWNATTFPSGGAGYLQCNDYPITGSLGHEDVDA</sequence>
<protein>
    <recommendedName>
        <fullName evidence="3">alpha-galactosidase</fullName>
        <ecNumber evidence="3">3.2.1.22</ecNumber>
    </recommendedName>
    <alternativeName>
        <fullName evidence="6">Melibiase D</fullName>
    </alternativeName>
</protein>
<evidence type="ECO:0000256" key="5">
    <source>
        <dbReference type="ARBA" id="ARBA00023295"/>
    </source>
</evidence>
<name>A0A6G1J6X0_9PLEO</name>
<reference evidence="7" key="1">
    <citation type="journal article" date="2020" name="Stud. Mycol.">
        <title>101 Dothideomycetes genomes: a test case for predicting lifestyles and emergence of pathogens.</title>
        <authorList>
            <person name="Haridas S."/>
            <person name="Albert R."/>
            <person name="Binder M."/>
            <person name="Bloem J."/>
            <person name="Labutti K."/>
            <person name="Salamov A."/>
            <person name="Andreopoulos B."/>
            <person name="Baker S."/>
            <person name="Barry K."/>
            <person name="Bills G."/>
            <person name="Bluhm B."/>
            <person name="Cannon C."/>
            <person name="Castanera R."/>
            <person name="Culley D."/>
            <person name="Daum C."/>
            <person name="Ezra D."/>
            <person name="Gonzalez J."/>
            <person name="Henrissat B."/>
            <person name="Kuo A."/>
            <person name="Liang C."/>
            <person name="Lipzen A."/>
            <person name="Lutzoni F."/>
            <person name="Magnuson J."/>
            <person name="Mondo S."/>
            <person name="Nolan M."/>
            <person name="Ohm R."/>
            <person name="Pangilinan J."/>
            <person name="Park H.-J."/>
            <person name="Ramirez L."/>
            <person name="Alfaro M."/>
            <person name="Sun H."/>
            <person name="Tritt A."/>
            <person name="Yoshinaga Y."/>
            <person name="Zwiers L.-H."/>
            <person name="Turgeon B."/>
            <person name="Goodwin S."/>
            <person name="Spatafora J."/>
            <person name="Crous P."/>
            <person name="Grigoriev I."/>
        </authorList>
    </citation>
    <scope>NUCLEOTIDE SEQUENCE</scope>
    <source>
        <strain evidence="7">CBS 122367</strain>
    </source>
</reference>
<evidence type="ECO:0000256" key="4">
    <source>
        <dbReference type="ARBA" id="ARBA00022801"/>
    </source>
</evidence>
<dbReference type="Gene3D" id="3.20.20.70">
    <property type="entry name" value="Aldolase class I"/>
    <property type="match status" value="1"/>
</dbReference>
<dbReference type="SUPFAM" id="SSF51445">
    <property type="entry name" value="(Trans)glycosidases"/>
    <property type="match status" value="1"/>
</dbReference>
<dbReference type="InterPro" id="IPR002241">
    <property type="entry name" value="Glyco_hydro_27"/>
</dbReference>
<dbReference type="OrthoDB" id="5795902at2759"/>
<evidence type="ECO:0000256" key="6">
    <source>
        <dbReference type="ARBA" id="ARBA00041452"/>
    </source>
</evidence>
<evidence type="ECO:0000313" key="7">
    <source>
        <dbReference type="EMBL" id="KAF2685960.1"/>
    </source>
</evidence>
<keyword evidence="4 7" id="KW-0378">Hydrolase</keyword>
<proteinExistence type="inferred from homology"/>
<evidence type="ECO:0000313" key="8">
    <source>
        <dbReference type="Proteomes" id="UP000799291"/>
    </source>
</evidence>
<evidence type="ECO:0000256" key="1">
    <source>
        <dbReference type="ARBA" id="ARBA00001255"/>
    </source>
</evidence>
<dbReference type="GO" id="GO:0005975">
    <property type="term" value="P:carbohydrate metabolic process"/>
    <property type="evidence" value="ECO:0007669"/>
    <property type="project" value="InterPro"/>
</dbReference>
<dbReference type="InterPro" id="IPR017853">
    <property type="entry name" value="GH"/>
</dbReference>
<comment type="similarity">
    <text evidence="2">Belongs to the glycosyl hydrolase 27 family.</text>
</comment>
<dbReference type="PANTHER" id="PTHR11452:SF75">
    <property type="entry name" value="ALPHA-GALACTOSIDASE MEL1"/>
    <property type="match status" value="1"/>
</dbReference>
<keyword evidence="8" id="KW-1185">Reference proteome</keyword>
<dbReference type="InterPro" id="IPR013785">
    <property type="entry name" value="Aldolase_TIM"/>
</dbReference>
<keyword evidence="5" id="KW-0326">Glycosidase</keyword>
<gene>
    <name evidence="7" type="ORF">K458DRAFT_386970</name>
</gene>
<dbReference type="EC" id="3.2.1.22" evidence="3"/>
<organism evidence="7 8">
    <name type="scientific">Lentithecium fluviatile CBS 122367</name>
    <dbReference type="NCBI Taxonomy" id="1168545"/>
    <lineage>
        <taxon>Eukaryota</taxon>
        <taxon>Fungi</taxon>
        <taxon>Dikarya</taxon>
        <taxon>Ascomycota</taxon>
        <taxon>Pezizomycotina</taxon>
        <taxon>Dothideomycetes</taxon>
        <taxon>Pleosporomycetidae</taxon>
        <taxon>Pleosporales</taxon>
        <taxon>Massarineae</taxon>
        <taxon>Lentitheciaceae</taxon>
        <taxon>Lentithecium</taxon>
    </lineage>
</organism>
<dbReference type="AlphaFoldDB" id="A0A6G1J6X0"/>
<comment type="catalytic activity">
    <reaction evidence="1">
        <text>Hydrolysis of terminal, non-reducing alpha-D-galactose residues in alpha-D-galactosides, including galactose oligosaccharides, galactomannans and galactolipids.</text>
        <dbReference type="EC" id="3.2.1.22"/>
    </reaction>
</comment>
<dbReference type="PANTHER" id="PTHR11452">
    <property type="entry name" value="ALPHA-GALACTOSIDASE/ALPHA-N-ACETYLGALACTOSAMINIDASE"/>
    <property type="match status" value="1"/>
</dbReference>
<dbReference type="GO" id="GO:0004557">
    <property type="term" value="F:alpha-galactosidase activity"/>
    <property type="evidence" value="ECO:0007669"/>
    <property type="project" value="UniProtKB-EC"/>
</dbReference>
<accession>A0A6G1J6X0</accession>